<evidence type="ECO:0000313" key="3">
    <source>
        <dbReference type="Proteomes" id="UP001138661"/>
    </source>
</evidence>
<keyword evidence="1" id="KW-0732">Signal</keyword>
<dbReference type="Proteomes" id="UP001138661">
    <property type="component" value="Unassembled WGS sequence"/>
</dbReference>
<sequence>MKSLLNLLLLLPLLAVLSFAAAPASAGCAPLELAQKKLADEYGEETIWVGIQPNEHQLIIMGEPGGGTFTVILLRPDGIACGIAVGTSWATLEVPAPEPPVPGEEG</sequence>
<reference evidence="2" key="1">
    <citation type="submission" date="2021-07" db="EMBL/GenBank/DDBJ databases">
        <title>Roseobacter insulae sp. nov., isolated from a tidal flat.</title>
        <authorList>
            <person name="Park S."/>
            <person name="Yoon J.-H."/>
        </authorList>
    </citation>
    <scope>NUCLEOTIDE SEQUENCE</scope>
    <source>
        <strain evidence="2">YSTF-M11</strain>
    </source>
</reference>
<comment type="caution">
    <text evidence="2">The sequence shown here is derived from an EMBL/GenBank/DDBJ whole genome shotgun (WGS) entry which is preliminary data.</text>
</comment>
<name>A0A9X1K0X2_9RHOB</name>
<feature type="signal peptide" evidence="1">
    <location>
        <begin position="1"/>
        <end position="26"/>
    </location>
</feature>
<protein>
    <recommendedName>
        <fullName evidence="4">Lipoprotein</fullName>
    </recommendedName>
</protein>
<proteinExistence type="predicted"/>
<dbReference type="RefSeq" id="WP_219502934.1">
    <property type="nucleotide sequence ID" value="NZ_JAHXDN010000003.1"/>
</dbReference>
<evidence type="ECO:0008006" key="4">
    <source>
        <dbReference type="Google" id="ProtNLM"/>
    </source>
</evidence>
<dbReference type="PROSITE" id="PS51257">
    <property type="entry name" value="PROKAR_LIPOPROTEIN"/>
    <property type="match status" value="1"/>
</dbReference>
<organism evidence="2 3">
    <name type="scientific">Roseobacter insulae</name>
    <dbReference type="NCBI Taxonomy" id="2859783"/>
    <lineage>
        <taxon>Bacteria</taxon>
        <taxon>Pseudomonadati</taxon>
        <taxon>Pseudomonadota</taxon>
        <taxon>Alphaproteobacteria</taxon>
        <taxon>Rhodobacterales</taxon>
        <taxon>Roseobacteraceae</taxon>
        <taxon>Roseobacter</taxon>
    </lineage>
</organism>
<feature type="chain" id="PRO_5040958624" description="Lipoprotein" evidence="1">
    <location>
        <begin position="27"/>
        <end position="106"/>
    </location>
</feature>
<evidence type="ECO:0000313" key="2">
    <source>
        <dbReference type="EMBL" id="MBW4708644.1"/>
    </source>
</evidence>
<dbReference type="EMBL" id="JAHXDN010000003">
    <property type="protein sequence ID" value="MBW4708644.1"/>
    <property type="molecule type" value="Genomic_DNA"/>
</dbReference>
<keyword evidence="3" id="KW-1185">Reference proteome</keyword>
<gene>
    <name evidence="2" type="ORF">KX928_12700</name>
</gene>
<dbReference type="AlphaFoldDB" id="A0A9X1K0X2"/>
<accession>A0A9X1K0X2</accession>
<evidence type="ECO:0000256" key="1">
    <source>
        <dbReference type="SAM" id="SignalP"/>
    </source>
</evidence>